<dbReference type="InterPro" id="IPR047204">
    <property type="entry name" value="RMP1_RBD"/>
</dbReference>
<dbReference type="PANTHER" id="PTHR37792">
    <property type="entry name" value="RIBONUCLEASE MRP PROTEIN SUBUNIT RMP1"/>
    <property type="match status" value="1"/>
</dbReference>
<dbReference type="GO" id="GO:0000294">
    <property type="term" value="P:nuclear-transcribed mRNA catabolic process, RNase MRP-dependent"/>
    <property type="evidence" value="ECO:0007669"/>
    <property type="project" value="TreeGrafter"/>
</dbReference>
<dbReference type="EMBL" id="MU866113">
    <property type="protein sequence ID" value="KAK4179623.1"/>
    <property type="molecule type" value="Genomic_DNA"/>
</dbReference>
<feature type="region of interest" description="Disordered" evidence="1">
    <location>
        <begin position="283"/>
        <end position="392"/>
    </location>
</feature>
<feature type="compositionally biased region" description="Basic residues" evidence="1">
    <location>
        <begin position="330"/>
        <end position="339"/>
    </location>
</feature>
<accession>A0AAN6WDG5</accession>
<evidence type="ECO:0000313" key="3">
    <source>
        <dbReference type="EMBL" id="KAK4179623.1"/>
    </source>
</evidence>
<organism evidence="3 4">
    <name type="scientific">Triangularia setosa</name>
    <dbReference type="NCBI Taxonomy" id="2587417"/>
    <lineage>
        <taxon>Eukaryota</taxon>
        <taxon>Fungi</taxon>
        <taxon>Dikarya</taxon>
        <taxon>Ascomycota</taxon>
        <taxon>Pezizomycotina</taxon>
        <taxon>Sordariomycetes</taxon>
        <taxon>Sordariomycetidae</taxon>
        <taxon>Sordariales</taxon>
        <taxon>Podosporaceae</taxon>
        <taxon>Triangularia</taxon>
    </lineage>
</organism>
<dbReference type="InterPro" id="IPR047205">
    <property type="entry name" value="RMP1"/>
</dbReference>
<keyword evidence="4" id="KW-1185">Reference proteome</keyword>
<dbReference type="CDD" id="cd22573">
    <property type="entry name" value="RMP1_RBD"/>
    <property type="match status" value="1"/>
</dbReference>
<feature type="compositionally biased region" description="Basic and acidic residues" evidence="1">
    <location>
        <begin position="283"/>
        <end position="301"/>
    </location>
</feature>
<evidence type="ECO:0000259" key="2">
    <source>
        <dbReference type="Pfam" id="PF20945"/>
    </source>
</evidence>
<dbReference type="Proteomes" id="UP001302321">
    <property type="component" value="Unassembled WGS sequence"/>
</dbReference>
<dbReference type="GO" id="GO:0000466">
    <property type="term" value="P:maturation of 5.8S rRNA from tricistronic rRNA transcript (SSU-rRNA, 5.8S rRNA, LSU-rRNA)"/>
    <property type="evidence" value="ECO:0007669"/>
    <property type="project" value="TreeGrafter"/>
</dbReference>
<dbReference type="PANTHER" id="PTHR37792:SF1">
    <property type="entry name" value="RIBONUCLEASE MRP PROTEIN SUBUNIT RMP1"/>
    <property type="match status" value="1"/>
</dbReference>
<feature type="region of interest" description="Disordered" evidence="1">
    <location>
        <begin position="149"/>
        <end position="173"/>
    </location>
</feature>
<reference evidence="3" key="2">
    <citation type="submission" date="2023-05" db="EMBL/GenBank/DDBJ databases">
        <authorList>
            <consortium name="Lawrence Berkeley National Laboratory"/>
            <person name="Steindorff A."/>
            <person name="Hensen N."/>
            <person name="Bonometti L."/>
            <person name="Westerberg I."/>
            <person name="Brannstrom I.O."/>
            <person name="Guillou S."/>
            <person name="Cros-Aarteil S."/>
            <person name="Calhoun S."/>
            <person name="Haridas S."/>
            <person name="Kuo A."/>
            <person name="Mondo S."/>
            <person name="Pangilinan J."/>
            <person name="Riley R."/>
            <person name="Labutti K."/>
            <person name="Andreopoulos B."/>
            <person name="Lipzen A."/>
            <person name="Chen C."/>
            <person name="Yanf M."/>
            <person name="Daum C."/>
            <person name="Ng V."/>
            <person name="Clum A."/>
            <person name="Ohm R."/>
            <person name="Martin F."/>
            <person name="Silar P."/>
            <person name="Natvig D."/>
            <person name="Lalanne C."/>
            <person name="Gautier V."/>
            <person name="Ament-Velasquez S.L."/>
            <person name="Kruys A."/>
            <person name="Hutchinson M.I."/>
            <person name="Powell A.J."/>
            <person name="Barry K."/>
            <person name="Miller A.N."/>
            <person name="Grigoriev I.V."/>
            <person name="Debuchy R."/>
            <person name="Gladieux P."/>
            <person name="Thoren M.H."/>
            <person name="Johannesson H."/>
        </authorList>
    </citation>
    <scope>NUCLEOTIDE SEQUENCE</scope>
    <source>
        <strain evidence="3">CBS 892.96</strain>
    </source>
</reference>
<evidence type="ECO:0000256" key="1">
    <source>
        <dbReference type="SAM" id="MobiDB-lite"/>
    </source>
</evidence>
<feature type="domain" description="RNase MRP protein 1 RNA binding" evidence="2">
    <location>
        <begin position="30"/>
        <end position="139"/>
    </location>
</feature>
<reference evidence="3" key="1">
    <citation type="journal article" date="2023" name="Mol. Phylogenet. Evol.">
        <title>Genome-scale phylogeny and comparative genomics of the fungal order Sordariales.</title>
        <authorList>
            <person name="Hensen N."/>
            <person name="Bonometti L."/>
            <person name="Westerberg I."/>
            <person name="Brannstrom I.O."/>
            <person name="Guillou S."/>
            <person name="Cros-Aarteil S."/>
            <person name="Calhoun S."/>
            <person name="Haridas S."/>
            <person name="Kuo A."/>
            <person name="Mondo S."/>
            <person name="Pangilinan J."/>
            <person name="Riley R."/>
            <person name="LaButti K."/>
            <person name="Andreopoulos B."/>
            <person name="Lipzen A."/>
            <person name="Chen C."/>
            <person name="Yan M."/>
            <person name="Daum C."/>
            <person name="Ng V."/>
            <person name="Clum A."/>
            <person name="Steindorff A."/>
            <person name="Ohm R.A."/>
            <person name="Martin F."/>
            <person name="Silar P."/>
            <person name="Natvig D.O."/>
            <person name="Lalanne C."/>
            <person name="Gautier V."/>
            <person name="Ament-Velasquez S.L."/>
            <person name="Kruys A."/>
            <person name="Hutchinson M.I."/>
            <person name="Powell A.J."/>
            <person name="Barry K."/>
            <person name="Miller A.N."/>
            <person name="Grigoriev I.V."/>
            <person name="Debuchy R."/>
            <person name="Gladieux P."/>
            <person name="Hiltunen Thoren M."/>
            <person name="Johannesson H."/>
        </authorList>
    </citation>
    <scope>NUCLEOTIDE SEQUENCE</scope>
    <source>
        <strain evidence="3">CBS 892.96</strain>
    </source>
</reference>
<sequence length="410" mass="44754">MTTEPPPPTKAISPPLLESSLTTLHPLSQILQSLHHRNKNQHSSSRWWAAFDMLRRNVAKLTFEIEECLDHAPSGSTSSKKGKMRGQRAQKWEEGVDKVVKRARFMKEGVVVKGWEQFGRLVGDRQFAQVGLALVGCLGGVNKVVGGLLGEEEDEEEEEEREGVKGGGEEGEGMEVDFSGAVVKREENGMVVGVDMGVVVDREEVVGGGGVMPTGRRDSDIKGARNKKLAKRVTAEVVLSDEGEQLPKRKKKFITGADGFDDVFGPVENKKSFKKRAVKKMDVLSDEVKSSDNDSGDEPRPQKPAGSKKKKQGGDEFDDIFCGLGEGKPKTQKNKKKKKAAGDEFDDIFGGLSDDKPKKKMNKVGGGDEFDDIFGGLGDGRPKKKSATVGVGKKMKKKGRDEFDDIFAGF</sequence>
<proteinExistence type="predicted"/>
<name>A0AAN6WDG5_9PEZI</name>
<evidence type="ECO:0000313" key="4">
    <source>
        <dbReference type="Proteomes" id="UP001302321"/>
    </source>
</evidence>
<dbReference type="GO" id="GO:0000172">
    <property type="term" value="C:ribonuclease MRP complex"/>
    <property type="evidence" value="ECO:0007669"/>
    <property type="project" value="InterPro"/>
</dbReference>
<protein>
    <recommendedName>
        <fullName evidence="2">RNase MRP protein 1 RNA binding domain-containing protein</fullName>
    </recommendedName>
</protein>
<comment type="caution">
    <text evidence="3">The sequence shown here is derived from an EMBL/GenBank/DDBJ whole genome shotgun (WGS) entry which is preliminary data.</text>
</comment>
<dbReference type="GO" id="GO:0042134">
    <property type="term" value="F:rRNA primary transcript binding"/>
    <property type="evidence" value="ECO:0007669"/>
    <property type="project" value="InterPro"/>
</dbReference>
<dbReference type="Pfam" id="PF20945">
    <property type="entry name" value="RMP1"/>
    <property type="match status" value="1"/>
</dbReference>
<dbReference type="AlphaFoldDB" id="A0AAN6WDG5"/>
<feature type="compositionally biased region" description="Acidic residues" evidence="1">
    <location>
        <begin position="150"/>
        <end position="161"/>
    </location>
</feature>
<gene>
    <name evidence="3" type="ORF">QBC36DRAFT_361681</name>
</gene>